<evidence type="ECO:0000256" key="1">
    <source>
        <dbReference type="SAM" id="MobiDB-lite"/>
    </source>
</evidence>
<sequence length="473" mass="48094">MQRQLLPTRHRALGQAPLRASLPPGLQSRRAARRPFTLPQAAAAAADGPSTSGSGAEPSPAVASPAVVEATEVVEPGQGEEAGSSEEYVFAENPDYPEVPQSTGKAIALQYGGLGVAYAVAGGAVAAAALQSPQLLLAPSAAGPWGAALLACVGATYLRAAGVCLHLANAAVNGELLCWRHQRLALATAASALLAALSQVAGVASVPLAGAQALLAVATVAVVGLSARAVLSVRPFVWAVVERGGGTAGGVVRAVANSAVEAVSTVGGVLLLAAMAVGLSGFVAVVPAAAPAVTQPLGAWPGSPVALDGAAAALRRLVGAGLLLAAAQAHALLDAASSLRRPPEATDTEIVAETILRNTLIERDPLSKYYLPRPDTFTLLHLSFVLAAALTAYVTLQAPGLGVDVNMDGALWGPLYGTWATGLLYGIVALTKFDWTSVSNAVLGVFVWLGALVLTFFNTFVWKFEWANKVKRK</sequence>
<dbReference type="Proteomes" id="UP000612055">
    <property type="component" value="Unassembled WGS sequence"/>
</dbReference>
<proteinExistence type="predicted"/>
<dbReference type="AlphaFoldDB" id="A0A835XUL8"/>
<keyword evidence="2" id="KW-0812">Transmembrane</keyword>
<feature type="transmembrane region" description="Helical" evidence="2">
    <location>
        <begin position="377"/>
        <end position="398"/>
    </location>
</feature>
<dbReference type="EMBL" id="JAEHOE010000053">
    <property type="protein sequence ID" value="KAG2491462.1"/>
    <property type="molecule type" value="Genomic_DNA"/>
</dbReference>
<feature type="region of interest" description="Disordered" evidence="1">
    <location>
        <begin position="1"/>
        <end position="26"/>
    </location>
</feature>
<reference evidence="3" key="1">
    <citation type="journal article" date="2020" name="bioRxiv">
        <title>Comparative genomics of Chlamydomonas.</title>
        <authorList>
            <person name="Craig R.J."/>
            <person name="Hasan A.R."/>
            <person name="Ness R.W."/>
            <person name="Keightley P.D."/>
        </authorList>
    </citation>
    <scope>NUCLEOTIDE SEQUENCE</scope>
    <source>
        <strain evidence="3">CCAP 11/70</strain>
    </source>
</reference>
<comment type="caution">
    <text evidence="3">The sequence shown here is derived from an EMBL/GenBank/DDBJ whole genome shotgun (WGS) entry which is preliminary data.</text>
</comment>
<evidence type="ECO:0000313" key="4">
    <source>
        <dbReference type="Proteomes" id="UP000612055"/>
    </source>
</evidence>
<feature type="transmembrane region" description="Helical" evidence="2">
    <location>
        <begin position="210"/>
        <end position="231"/>
    </location>
</feature>
<feature type="transmembrane region" description="Helical" evidence="2">
    <location>
        <begin position="184"/>
        <end position="204"/>
    </location>
</feature>
<organism evidence="3 4">
    <name type="scientific">Edaphochlamys debaryana</name>
    <dbReference type="NCBI Taxonomy" id="47281"/>
    <lineage>
        <taxon>Eukaryota</taxon>
        <taxon>Viridiplantae</taxon>
        <taxon>Chlorophyta</taxon>
        <taxon>core chlorophytes</taxon>
        <taxon>Chlorophyceae</taxon>
        <taxon>CS clade</taxon>
        <taxon>Chlamydomonadales</taxon>
        <taxon>Chlamydomonadales incertae sedis</taxon>
        <taxon>Edaphochlamys</taxon>
    </lineage>
</organism>
<gene>
    <name evidence="3" type="ORF">HYH03_010248</name>
</gene>
<protein>
    <submittedName>
        <fullName evidence="3">Uncharacterized protein</fullName>
    </submittedName>
</protein>
<feature type="transmembrane region" description="Helical" evidence="2">
    <location>
        <begin position="410"/>
        <end position="430"/>
    </location>
</feature>
<evidence type="ECO:0000313" key="3">
    <source>
        <dbReference type="EMBL" id="KAG2491462.1"/>
    </source>
</evidence>
<name>A0A835XUL8_9CHLO</name>
<keyword evidence="4" id="KW-1185">Reference proteome</keyword>
<feature type="transmembrane region" description="Helical" evidence="2">
    <location>
        <begin position="145"/>
        <end position="172"/>
    </location>
</feature>
<accession>A0A835XUL8</accession>
<evidence type="ECO:0000256" key="2">
    <source>
        <dbReference type="SAM" id="Phobius"/>
    </source>
</evidence>
<feature type="transmembrane region" description="Helical" evidence="2">
    <location>
        <begin position="442"/>
        <end position="462"/>
    </location>
</feature>
<keyword evidence="2" id="KW-0472">Membrane</keyword>
<feature type="compositionally biased region" description="Low complexity" evidence="1">
    <location>
        <begin position="41"/>
        <end position="66"/>
    </location>
</feature>
<keyword evidence="2" id="KW-1133">Transmembrane helix</keyword>
<dbReference type="OrthoDB" id="544843at2759"/>
<feature type="transmembrane region" description="Helical" evidence="2">
    <location>
        <begin position="111"/>
        <end position="130"/>
    </location>
</feature>
<feature type="transmembrane region" description="Helical" evidence="2">
    <location>
        <begin position="269"/>
        <end position="293"/>
    </location>
</feature>
<feature type="region of interest" description="Disordered" evidence="1">
    <location>
        <begin position="40"/>
        <end position="66"/>
    </location>
</feature>